<organism evidence="1 2">
    <name type="scientific">Colocasia esculenta</name>
    <name type="common">Wild taro</name>
    <name type="synonym">Arum esculentum</name>
    <dbReference type="NCBI Taxonomy" id="4460"/>
    <lineage>
        <taxon>Eukaryota</taxon>
        <taxon>Viridiplantae</taxon>
        <taxon>Streptophyta</taxon>
        <taxon>Embryophyta</taxon>
        <taxon>Tracheophyta</taxon>
        <taxon>Spermatophyta</taxon>
        <taxon>Magnoliopsida</taxon>
        <taxon>Liliopsida</taxon>
        <taxon>Araceae</taxon>
        <taxon>Aroideae</taxon>
        <taxon>Colocasieae</taxon>
        <taxon>Colocasia</taxon>
    </lineage>
</organism>
<dbReference type="AlphaFoldDB" id="A0A843UKV8"/>
<comment type="caution">
    <text evidence="1">The sequence shown here is derived from an EMBL/GenBank/DDBJ whole genome shotgun (WGS) entry which is preliminary data.</text>
</comment>
<accession>A0A843UKV8</accession>
<proteinExistence type="predicted"/>
<sequence>MAMTGRASALVTLTKRVAHEVGMFYVVNVLCIEASFDEELLSSGRPEDGKKVRLHFSRTAENATGRVVATS</sequence>
<reference evidence="1" key="1">
    <citation type="submission" date="2017-07" db="EMBL/GenBank/DDBJ databases">
        <title>Taro Niue Genome Assembly and Annotation.</title>
        <authorList>
            <person name="Atibalentja N."/>
            <person name="Keating K."/>
            <person name="Fields C.J."/>
        </authorList>
    </citation>
    <scope>NUCLEOTIDE SEQUENCE</scope>
    <source>
        <strain evidence="1">Niue_2</strain>
        <tissue evidence="1">Leaf</tissue>
    </source>
</reference>
<dbReference type="EMBL" id="NMUH01000665">
    <property type="protein sequence ID" value="MQL82977.1"/>
    <property type="molecule type" value="Genomic_DNA"/>
</dbReference>
<dbReference type="Proteomes" id="UP000652761">
    <property type="component" value="Unassembled WGS sequence"/>
</dbReference>
<evidence type="ECO:0000313" key="2">
    <source>
        <dbReference type="Proteomes" id="UP000652761"/>
    </source>
</evidence>
<evidence type="ECO:0000313" key="1">
    <source>
        <dbReference type="EMBL" id="MQL82977.1"/>
    </source>
</evidence>
<keyword evidence="2" id="KW-1185">Reference proteome</keyword>
<gene>
    <name evidence="1" type="ORF">Taro_015460</name>
</gene>
<protein>
    <submittedName>
        <fullName evidence="1">Uncharacterized protein</fullName>
    </submittedName>
</protein>
<name>A0A843UKV8_COLES</name>